<comment type="function">
    <text evidence="2">Adenine glycosylase active on G-A mispairs. MutY also corrects error-prone DNA synthesis past GO lesions which are due to the oxidatively damaged form of guanine: 7,8-dihydro-8-oxoguanine (8-oxo-dGTP).</text>
</comment>
<name>A0ABN6M9E4_9BACT</name>
<keyword evidence="5" id="KW-0227">DNA damage</keyword>
<comment type="similarity">
    <text evidence="3">Belongs to the Nth/MutY family.</text>
</comment>
<sequence length="269" mass="30972">MCAETLTHFRTTIFNHYLRHRRDFSWRDEISPYRVLVSEIMLQQTQTTRVAPFFARFMRRFPTLQSLAAAPFAEVLGVWKGLGYNRRARYLQDAAVKVIDEWGGIIPDRPEVLQTFSGIGPATAASICVFAYNRPLVFIETNIRTVFLHFFFPAADCVDDREILPLVERTLEFERPRDWYYALMDYGVLLKQTVGNAGRRSRHYQRQTAFVGSDRQLRGKILETLLDGQRVTIEALAELLQEPVDRVQRLVNALQVEGMVATGPLLTLS</sequence>
<dbReference type="EMBL" id="AP025516">
    <property type="protein sequence ID" value="BDD89456.1"/>
    <property type="molecule type" value="Genomic_DNA"/>
</dbReference>
<dbReference type="InterPro" id="IPR003265">
    <property type="entry name" value="HhH-GPD_domain"/>
</dbReference>
<dbReference type="PANTHER" id="PTHR42944">
    <property type="entry name" value="ADENINE DNA GLYCOSYLASE"/>
    <property type="match status" value="1"/>
</dbReference>
<proteinExistence type="inferred from homology"/>
<keyword evidence="12" id="KW-0255">Endonuclease</keyword>
<dbReference type="InterPro" id="IPR044298">
    <property type="entry name" value="MIG/MutY"/>
</dbReference>
<evidence type="ECO:0000256" key="9">
    <source>
        <dbReference type="ARBA" id="ARBA00023204"/>
    </source>
</evidence>
<dbReference type="InterPro" id="IPR011257">
    <property type="entry name" value="DNA_glycosylase"/>
</dbReference>
<dbReference type="CDD" id="cd00056">
    <property type="entry name" value="ENDO3c"/>
    <property type="match status" value="1"/>
</dbReference>
<reference evidence="12 13" key="1">
    <citation type="submission" date="2022-01" db="EMBL/GenBank/DDBJ databases">
        <title>Desulfofustis limnae sp. nov., a novel mesophilic sulfate-reducing bacterium isolated from marsh soil.</title>
        <authorList>
            <person name="Watanabe M."/>
            <person name="Takahashi A."/>
            <person name="Kojima H."/>
            <person name="Fukui M."/>
        </authorList>
    </citation>
    <scope>NUCLEOTIDE SEQUENCE [LARGE SCALE GENOMIC DNA]</scope>
    <source>
        <strain evidence="12 13">PPLL</strain>
    </source>
</reference>
<evidence type="ECO:0000256" key="7">
    <source>
        <dbReference type="ARBA" id="ARBA00023004"/>
    </source>
</evidence>
<evidence type="ECO:0000256" key="5">
    <source>
        <dbReference type="ARBA" id="ARBA00022763"/>
    </source>
</evidence>
<keyword evidence="8" id="KW-0411">Iron-sulfur</keyword>
<keyword evidence="13" id="KW-1185">Reference proteome</keyword>
<dbReference type="SUPFAM" id="SSF48150">
    <property type="entry name" value="DNA-glycosylase"/>
    <property type="match status" value="1"/>
</dbReference>
<evidence type="ECO:0000256" key="6">
    <source>
        <dbReference type="ARBA" id="ARBA00022801"/>
    </source>
</evidence>
<evidence type="ECO:0000256" key="1">
    <source>
        <dbReference type="ARBA" id="ARBA00001966"/>
    </source>
</evidence>
<dbReference type="SMART" id="SM00478">
    <property type="entry name" value="ENDO3c"/>
    <property type="match status" value="1"/>
</dbReference>
<dbReference type="Gene3D" id="1.10.1670.10">
    <property type="entry name" value="Helix-hairpin-Helix base-excision DNA repair enzymes (C-terminal)"/>
    <property type="match status" value="1"/>
</dbReference>
<gene>
    <name evidence="12" type="ORF">DPPLL_38210</name>
</gene>
<dbReference type="GO" id="GO:0004519">
    <property type="term" value="F:endonuclease activity"/>
    <property type="evidence" value="ECO:0007669"/>
    <property type="project" value="UniProtKB-KW"/>
</dbReference>
<accession>A0ABN6M9E4</accession>
<evidence type="ECO:0000256" key="3">
    <source>
        <dbReference type="ARBA" id="ARBA00008343"/>
    </source>
</evidence>
<evidence type="ECO:0000313" key="13">
    <source>
        <dbReference type="Proteomes" id="UP000830055"/>
    </source>
</evidence>
<dbReference type="PANTHER" id="PTHR42944:SF1">
    <property type="entry name" value="ADENINE DNA GLYCOSYLASE"/>
    <property type="match status" value="1"/>
</dbReference>
<dbReference type="Gene3D" id="1.10.340.30">
    <property type="entry name" value="Hypothetical protein, domain 2"/>
    <property type="match status" value="1"/>
</dbReference>
<keyword evidence="10" id="KW-0326">Glycosidase</keyword>
<evidence type="ECO:0000256" key="8">
    <source>
        <dbReference type="ARBA" id="ARBA00023014"/>
    </source>
</evidence>
<keyword evidence="7" id="KW-0408">Iron</keyword>
<protein>
    <submittedName>
        <fullName evidence="12">Endonuclease III</fullName>
    </submittedName>
</protein>
<evidence type="ECO:0000313" key="12">
    <source>
        <dbReference type="EMBL" id="BDD89456.1"/>
    </source>
</evidence>
<evidence type="ECO:0000259" key="11">
    <source>
        <dbReference type="SMART" id="SM00478"/>
    </source>
</evidence>
<feature type="domain" description="HhH-GPD" evidence="11">
    <location>
        <begin position="41"/>
        <end position="189"/>
    </location>
</feature>
<keyword evidence="12" id="KW-0540">Nuclease</keyword>
<dbReference type="Proteomes" id="UP000830055">
    <property type="component" value="Chromosome"/>
</dbReference>
<evidence type="ECO:0000256" key="2">
    <source>
        <dbReference type="ARBA" id="ARBA00002933"/>
    </source>
</evidence>
<keyword evidence="9" id="KW-0234">DNA repair</keyword>
<dbReference type="InterPro" id="IPR023170">
    <property type="entry name" value="HhH_base_excis_C"/>
</dbReference>
<organism evidence="12 13">
    <name type="scientific">Desulfofustis limnaeus</name>
    <dbReference type="NCBI Taxonomy" id="2740163"/>
    <lineage>
        <taxon>Bacteria</taxon>
        <taxon>Pseudomonadati</taxon>
        <taxon>Thermodesulfobacteriota</taxon>
        <taxon>Desulfobulbia</taxon>
        <taxon>Desulfobulbales</taxon>
        <taxon>Desulfocapsaceae</taxon>
        <taxon>Desulfofustis</taxon>
    </lineage>
</organism>
<keyword evidence="4" id="KW-0479">Metal-binding</keyword>
<dbReference type="Pfam" id="PF00730">
    <property type="entry name" value="HhH-GPD"/>
    <property type="match status" value="1"/>
</dbReference>
<comment type="cofactor">
    <cofactor evidence="1">
        <name>[4Fe-4S] cluster</name>
        <dbReference type="ChEBI" id="CHEBI:49883"/>
    </cofactor>
</comment>
<evidence type="ECO:0000256" key="4">
    <source>
        <dbReference type="ARBA" id="ARBA00022723"/>
    </source>
</evidence>
<keyword evidence="6" id="KW-0378">Hydrolase</keyword>
<evidence type="ECO:0000256" key="10">
    <source>
        <dbReference type="ARBA" id="ARBA00023295"/>
    </source>
</evidence>